<dbReference type="SFLD" id="SFLDS00003">
    <property type="entry name" value="Haloacid_Dehalogenase"/>
    <property type="match status" value="1"/>
</dbReference>
<dbReference type="PANTHER" id="PTHR10000:SF8">
    <property type="entry name" value="HAD SUPERFAMILY HYDROLASE-LIKE, TYPE 3"/>
    <property type="match status" value="1"/>
</dbReference>
<dbReference type="Pfam" id="PF08282">
    <property type="entry name" value="Hydrolase_3"/>
    <property type="match status" value="1"/>
</dbReference>
<dbReference type="InterPro" id="IPR023214">
    <property type="entry name" value="HAD_sf"/>
</dbReference>
<dbReference type="GO" id="GO:0016791">
    <property type="term" value="F:phosphatase activity"/>
    <property type="evidence" value="ECO:0007669"/>
    <property type="project" value="TreeGrafter"/>
</dbReference>
<dbReference type="InterPro" id="IPR006379">
    <property type="entry name" value="HAD-SF_hydro_IIB"/>
</dbReference>
<dbReference type="RefSeq" id="WP_035194611.1">
    <property type="nucleotide sequence ID" value="NZ_JJRY01000004.1"/>
</dbReference>
<organism evidence="1 2">
    <name type="scientific">Schinkia azotoformans MEV2011</name>
    <dbReference type="NCBI Taxonomy" id="1348973"/>
    <lineage>
        <taxon>Bacteria</taxon>
        <taxon>Bacillati</taxon>
        <taxon>Bacillota</taxon>
        <taxon>Bacilli</taxon>
        <taxon>Bacillales</taxon>
        <taxon>Bacillaceae</taxon>
        <taxon>Calidifontibacillus/Schinkia group</taxon>
        <taxon>Schinkia</taxon>
    </lineage>
</organism>
<dbReference type="SFLD" id="SFLDG01140">
    <property type="entry name" value="C2.B:_Phosphomannomutase_and_P"/>
    <property type="match status" value="1"/>
</dbReference>
<keyword evidence="1" id="KW-0378">Hydrolase</keyword>
<reference evidence="1 2" key="1">
    <citation type="submission" date="2014-04" db="EMBL/GenBank/DDBJ databases">
        <title>Draft genome sequence of Bacillus azotoformans MEV2011, a (co-) denitrifying strain unable to grow in the presence of oxygen.</title>
        <authorList>
            <person name="Nielsen M."/>
            <person name="Schreiber L."/>
            <person name="Finster K."/>
            <person name="Schramm A."/>
        </authorList>
    </citation>
    <scope>NUCLEOTIDE SEQUENCE [LARGE SCALE GENOMIC DNA]</scope>
    <source>
        <strain evidence="1 2">MEV2011</strain>
    </source>
</reference>
<dbReference type="GO" id="GO:0000287">
    <property type="term" value="F:magnesium ion binding"/>
    <property type="evidence" value="ECO:0007669"/>
    <property type="project" value="TreeGrafter"/>
</dbReference>
<dbReference type="InterPro" id="IPR000150">
    <property type="entry name" value="Cof"/>
</dbReference>
<evidence type="ECO:0000313" key="1">
    <source>
        <dbReference type="EMBL" id="KEF39164.1"/>
    </source>
</evidence>
<dbReference type="NCBIfam" id="TIGR01484">
    <property type="entry name" value="HAD-SF-IIB"/>
    <property type="match status" value="1"/>
</dbReference>
<dbReference type="EMBL" id="JJRY01000004">
    <property type="protein sequence ID" value="KEF39164.1"/>
    <property type="molecule type" value="Genomic_DNA"/>
</dbReference>
<dbReference type="NCBIfam" id="TIGR00099">
    <property type="entry name" value="Cof-subfamily"/>
    <property type="match status" value="1"/>
</dbReference>
<dbReference type="OrthoDB" id="9806027at2"/>
<protein>
    <submittedName>
        <fullName evidence="1">HAD-superfamily hydrolase, subfamily IIB</fullName>
    </submittedName>
</protein>
<evidence type="ECO:0000313" key="2">
    <source>
        <dbReference type="Proteomes" id="UP000027936"/>
    </source>
</evidence>
<proteinExistence type="predicted"/>
<dbReference type="SUPFAM" id="SSF56784">
    <property type="entry name" value="HAD-like"/>
    <property type="match status" value="1"/>
</dbReference>
<dbReference type="AlphaFoldDB" id="A0A072NND8"/>
<sequence length="266" mass="29885">MIKMIISDLDGTLLSFDNKVHDNDINAIHAALQQGIDFCLASGRKDLDIQAVAKIIGSRKFHRISQNGAFVFSSDNHELHRASFEPAIAKKLYERIIGEDVVTILSTIDKEYVEVKDEVIRKIEERLFSQIEEERELKAKIGKSIHTSKIIINGAENTIRQLQQELIETFPNELDTFISESKILDVMPKNISKGNAIKILMENVGLSPNEIACIGDSYNDIPMFQLTKNSFAMSTAHPDVKREANFIVETVAEAIEQILTSSKVRS</sequence>
<gene>
    <name evidence="1" type="ORF">M670_01554</name>
</gene>
<dbReference type="Gene3D" id="3.40.50.1000">
    <property type="entry name" value="HAD superfamily/HAD-like"/>
    <property type="match status" value="1"/>
</dbReference>
<name>A0A072NND8_SCHAZ</name>
<dbReference type="PANTHER" id="PTHR10000">
    <property type="entry name" value="PHOSPHOSERINE PHOSPHATASE"/>
    <property type="match status" value="1"/>
</dbReference>
<comment type="caution">
    <text evidence="1">The sequence shown here is derived from an EMBL/GenBank/DDBJ whole genome shotgun (WGS) entry which is preliminary data.</text>
</comment>
<dbReference type="Gene3D" id="3.30.1240.10">
    <property type="match status" value="1"/>
</dbReference>
<dbReference type="InterPro" id="IPR036412">
    <property type="entry name" value="HAD-like_sf"/>
</dbReference>
<accession>A0A072NND8</accession>
<dbReference type="GO" id="GO:0005829">
    <property type="term" value="C:cytosol"/>
    <property type="evidence" value="ECO:0007669"/>
    <property type="project" value="TreeGrafter"/>
</dbReference>
<dbReference type="PATRIC" id="fig|1348973.3.peg.1517"/>
<dbReference type="Proteomes" id="UP000027936">
    <property type="component" value="Unassembled WGS sequence"/>
</dbReference>